<sequence length="187" mass="21767">MKIIKILCSSQQNGFRYRAGNEKPIDRLTKDSGFTAADKYLFMNSWQVQHVKHRPDQLLQISVKVDPNMSLNRRNWYKFGLKLSENCVRSDDGSSQEVLEDHSAFAVIQLHIQQKGEKTEDGSRRSSNSLLFITGFQTESTSSARLMENQIQKKQTLDWNRNKHIIKSAMSHCRCHYETRFDANIFH</sequence>
<evidence type="ECO:0000313" key="1">
    <source>
        <dbReference type="EMBL" id="CAK6979063.1"/>
    </source>
</evidence>
<protein>
    <submittedName>
        <fullName evidence="1">Uncharacterized protein</fullName>
    </submittedName>
</protein>
<comment type="caution">
    <text evidence="1">The sequence shown here is derived from an EMBL/GenBank/DDBJ whole genome shotgun (WGS) entry which is preliminary data.</text>
</comment>
<dbReference type="Proteomes" id="UP001314229">
    <property type="component" value="Unassembled WGS sequence"/>
</dbReference>
<name>A0AAV1Q698_SCOSC</name>
<reference evidence="1 2" key="1">
    <citation type="submission" date="2024-01" db="EMBL/GenBank/DDBJ databases">
        <authorList>
            <person name="Alioto T."/>
            <person name="Alioto T."/>
            <person name="Gomez Garrido J."/>
        </authorList>
    </citation>
    <scope>NUCLEOTIDE SEQUENCE [LARGE SCALE GENOMIC DNA]</scope>
</reference>
<keyword evidence="2" id="KW-1185">Reference proteome</keyword>
<organism evidence="1 2">
    <name type="scientific">Scomber scombrus</name>
    <name type="common">Atlantic mackerel</name>
    <name type="synonym">Scomber vernalis</name>
    <dbReference type="NCBI Taxonomy" id="13677"/>
    <lineage>
        <taxon>Eukaryota</taxon>
        <taxon>Metazoa</taxon>
        <taxon>Chordata</taxon>
        <taxon>Craniata</taxon>
        <taxon>Vertebrata</taxon>
        <taxon>Euteleostomi</taxon>
        <taxon>Actinopterygii</taxon>
        <taxon>Neopterygii</taxon>
        <taxon>Teleostei</taxon>
        <taxon>Neoteleostei</taxon>
        <taxon>Acanthomorphata</taxon>
        <taxon>Pelagiaria</taxon>
        <taxon>Scombriformes</taxon>
        <taxon>Scombridae</taxon>
        <taxon>Scomber</taxon>
    </lineage>
</organism>
<proteinExistence type="predicted"/>
<dbReference type="EMBL" id="CAWUFR010000543">
    <property type="protein sequence ID" value="CAK6979063.1"/>
    <property type="molecule type" value="Genomic_DNA"/>
</dbReference>
<accession>A0AAV1Q698</accession>
<gene>
    <name evidence="1" type="ORF">FSCOSCO3_A023216</name>
</gene>
<dbReference type="AlphaFoldDB" id="A0AAV1Q698"/>
<evidence type="ECO:0000313" key="2">
    <source>
        <dbReference type="Proteomes" id="UP001314229"/>
    </source>
</evidence>